<organism evidence="8 9">
    <name type="scientific">Discostella pseudostelligera</name>
    <dbReference type="NCBI Taxonomy" id="259834"/>
    <lineage>
        <taxon>Eukaryota</taxon>
        <taxon>Sar</taxon>
        <taxon>Stramenopiles</taxon>
        <taxon>Ochrophyta</taxon>
        <taxon>Bacillariophyta</taxon>
        <taxon>Coscinodiscophyceae</taxon>
        <taxon>Thalassiosirophycidae</taxon>
        <taxon>Stephanodiscales</taxon>
        <taxon>Stephanodiscaceae</taxon>
        <taxon>Discostella</taxon>
    </lineage>
</organism>
<comment type="similarity">
    <text evidence="2">Belongs to the adaptor complexes large subunit family.</text>
</comment>
<feature type="region of interest" description="Disordered" evidence="6">
    <location>
        <begin position="369"/>
        <end position="428"/>
    </location>
</feature>
<dbReference type="InterPro" id="IPR002553">
    <property type="entry name" value="Clathrin/coatomer_adapt-like_N"/>
</dbReference>
<evidence type="ECO:0000256" key="4">
    <source>
        <dbReference type="ARBA" id="ARBA00022927"/>
    </source>
</evidence>
<evidence type="ECO:0000256" key="2">
    <source>
        <dbReference type="ARBA" id="ARBA00006613"/>
    </source>
</evidence>
<proteinExistence type="inferred from homology"/>
<evidence type="ECO:0000256" key="3">
    <source>
        <dbReference type="ARBA" id="ARBA00022448"/>
    </source>
</evidence>
<evidence type="ECO:0000259" key="7">
    <source>
        <dbReference type="Pfam" id="PF01602"/>
    </source>
</evidence>
<comment type="caution">
    <text evidence="8">The sequence shown here is derived from an EMBL/GenBank/DDBJ whole genome shotgun (WGS) entry which is preliminary data.</text>
</comment>
<dbReference type="PANTHER" id="PTHR11134">
    <property type="entry name" value="ADAPTOR COMPLEX SUBUNIT BETA FAMILY MEMBER"/>
    <property type="match status" value="1"/>
</dbReference>
<keyword evidence="3" id="KW-0813">Transport</keyword>
<feature type="compositionally biased region" description="Low complexity" evidence="6">
    <location>
        <begin position="369"/>
        <end position="383"/>
    </location>
</feature>
<feature type="compositionally biased region" description="Low complexity" evidence="6">
    <location>
        <begin position="977"/>
        <end position="1001"/>
    </location>
</feature>
<evidence type="ECO:0000256" key="6">
    <source>
        <dbReference type="SAM" id="MobiDB-lite"/>
    </source>
</evidence>
<keyword evidence="5" id="KW-0472">Membrane</keyword>
<accession>A0ABD3LY17</accession>
<dbReference type="Pfam" id="PF01602">
    <property type="entry name" value="Adaptin_N"/>
    <property type="match status" value="1"/>
</dbReference>
<evidence type="ECO:0000256" key="5">
    <source>
        <dbReference type="ARBA" id="ARBA00023136"/>
    </source>
</evidence>
<gene>
    <name evidence="8" type="ORF">ACHAWU_002537</name>
</gene>
<dbReference type="Proteomes" id="UP001530293">
    <property type="component" value="Unassembled WGS sequence"/>
</dbReference>
<keyword evidence="9" id="KW-1185">Reference proteome</keyword>
<dbReference type="Gene3D" id="1.25.10.10">
    <property type="entry name" value="Leucine-rich Repeat Variant"/>
    <property type="match status" value="1"/>
</dbReference>
<keyword evidence="4" id="KW-0653">Protein transport</keyword>
<dbReference type="GO" id="GO:0015031">
    <property type="term" value="P:protein transport"/>
    <property type="evidence" value="ECO:0007669"/>
    <property type="project" value="UniProtKB-KW"/>
</dbReference>
<dbReference type="InterPro" id="IPR016024">
    <property type="entry name" value="ARM-type_fold"/>
</dbReference>
<comment type="subcellular location">
    <subcellularLocation>
        <location evidence="1">Endomembrane system</location>
    </subcellularLocation>
</comment>
<feature type="domain" description="Clathrin/coatomer adaptor adaptin-like N-terminal" evidence="7">
    <location>
        <begin position="92"/>
        <end position="622"/>
    </location>
</feature>
<evidence type="ECO:0000313" key="9">
    <source>
        <dbReference type="Proteomes" id="UP001530293"/>
    </source>
</evidence>
<evidence type="ECO:0000256" key="1">
    <source>
        <dbReference type="ARBA" id="ARBA00004308"/>
    </source>
</evidence>
<name>A0ABD3LY17_9STRA</name>
<evidence type="ECO:0000313" key="8">
    <source>
        <dbReference type="EMBL" id="KAL3756634.1"/>
    </source>
</evidence>
<feature type="region of interest" description="Disordered" evidence="6">
    <location>
        <begin position="938"/>
        <end position="1005"/>
    </location>
</feature>
<dbReference type="GO" id="GO:0012505">
    <property type="term" value="C:endomembrane system"/>
    <property type="evidence" value="ECO:0007669"/>
    <property type="project" value="UniProtKB-SubCell"/>
</dbReference>
<feature type="compositionally biased region" description="Basic residues" evidence="6">
    <location>
        <begin position="391"/>
        <end position="401"/>
    </location>
</feature>
<dbReference type="EMBL" id="JALLBG020000299">
    <property type="protein sequence ID" value="KAL3756634.1"/>
    <property type="molecule type" value="Genomic_DNA"/>
</dbReference>
<sequence>MASWPVVHPAASTAAADAASAVADAATATAAAISSIDPTGLYSSNLVSSALFTIGDAQFFEESISPSTVRHQLSITGDPSNPSTTLNLLKGMKWLLANMSKGRNVSDFFPHVVKLVGVPNLEVRKMVYIYLARYANHDSSCRELALLSINAFQRGLADREPLLRSLALRVLTCMDVPDVLQLQILGVRTCCKDSSPYVRKCAANAVCKLHPRCLGSGDEVQAEQLVEIISRLLEEDGSTMVLTSAMIAFCEICPHRLELLHRCYRKVCHLLTDMDEWGQVVVMDVFMQYCRKFFKQPRGQLNGSAELIDRERRVTRSTRKMCGGATIMNPLGHDLGGAGALNGGGGGGGGSGNADTLDTFLSLNAAAKTTTSSSTGATNNASSIPPPARSPRQKVKRRVVRKAFYSDEEDESSEEEVDPYYPITGGNVARTLREPELLGTPTKSTSDTFFRDDVNASTLNGNGTAPIAMALNDDEDSDLDEDHKLLLQSSMPLLKSRNSAVVLAACSLHYHCGVASIKTRSALGKALVRIHRDRREIQYIVLQSIRTLVHECPSAFSPFLNDFFVKGMDPSFTRMIKLDILLTLSTDPKAVETVLSELRTYVRHSDKVFACAAIRAVAKVAELARIAYDRRAHTQKGLDIKSARADSNAIALNCLSGLIMLSEYSKNAEVVGECVMSMQRILSQLWSDDGTTNTVKDPSGVQERALKRLLLIIVRSLNNHSDDDNGDEEKIAEHTKLELKAVCVPDLAIASSIFIIGEWLTMSRYSSTPWNIDEKSKRKIRFEVMRLLAKPFTSLDPQIKLQAVHLASKVLLSMKENETASSDDVSQKERALGEFVLALAKMDVLQDVRDRARYEGNMLHMSVGLSYDTSSLQQPPPGAASVSVDMAKSMLLGRKPNASSVPLDSDEFACAKREVELFRFGTLSNALCNTWTGSTIPLPNWAEKDSPSALRDTSTAKSSDHDAVGHYSDSSEDESSSSDSSSSSSEDSSDVSSDSDSTSSSSEDEISIEAKAVTNGGPGILGSASPHNAMSIVPSLLMTMNPPLTLTEMIATTVVTVTSSGHGPVGTILDLDNLPPSHGTSHFHTQSSSGSGVAEGLEDLIMAPIVAMRDDISKPSNIDDESGVWKDFVRPELSGGLYIKMRFVHGSSRVREAEIMGLDPKTSSTVCLQVHIENMRSDAGVLRHVRIVHRGGLSSGMISPSKAITPPEIPVLNKGMASSVFIGLTFATATDRDGITVAKFDVKSDRGMTSIEVRPTLGELLNDEAPRDMSQSDFDTKISGLLGIQRTSSPFTFAPMKADDFDSLPRKVLQHMNLKLIGKWTGKGSFVGILPSSGQEVYVTLTCDQKSGNGQILVCCNDAMAANSILNLMKQTLKNGLF</sequence>
<dbReference type="SUPFAM" id="SSF48371">
    <property type="entry name" value="ARM repeat"/>
    <property type="match status" value="1"/>
</dbReference>
<dbReference type="InterPro" id="IPR026739">
    <property type="entry name" value="AP_beta"/>
</dbReference>
<reference evidence="8 9" key="1">
    <citation type="submission" date="2024-10" db="EMBL/GenBank/DDBJ databases">
        <title>Updated reference genomes for cyclostephanoid diatoms.</title>
        <authorList>
            <person name="Roberts W.R."/>
            <person name="Alverson A.J."/>
        </authorList>
    </citation>
    <scope>NUCLEOTIDE SEQUENCE [LARGE SCALE GENOMIC DNA]</scope>
    <source>
        <strain evidence="8 9">AJA232-27</strain>
    </source>
</reference>
<protein>
    <recommendedName>
        <fullName evidence="7">Clathrin/coatomer adaptor adaptin-like N-terminal domain-containing protein</fullName>
    </recommendedName>
</protein>
<dbReference type="InterPro" id="IPR011989">
    <property type="entry name" value="ARM-like"/>
</dbReference>
<feature type="compositionally biased region" description="Acidic residues" evidence="6">
    <location>
        <begin position="406"/>
        <end position="418"/>
    </location>
</feature>